<accession>A0A0D6B0D5</accession>
<organism evidence="1 2">
    <name type="scientific">Rhodovulum sulfidophilum</name>
    <name type="common">Rhodobacter sulfidophilus</name>
    <dbReference type="NCBI Taxonomy" id="35806"/>
    <lineage>
        <taxon>Bacteria</taxon>
        <taxon>Pseudomonadati</taxon>
        <taxon>Pseudomonadota</taxon>
        <taxon>Alphaproteobacteria</taxon>
        <taxon>Rhodobacterales</taxon>
        <taxon>Paracoccaceae</taxon>
        <taxon>Rhodovulum</taxon>
    </lineage>
</organism>
<evidence type="ECO:0008006" key="3">
    <source>
        <dbReference type="Google" id="ProtNLM"/>
    </source>
</evidence>
<name>A0A0D6B0D5_RHOSU</name>
<reference evidence="1 2" key="1">
    <citation type="submission" date="2015-02" db="EMBL/GenBank/DDBJ databases">
        <title>Genome sequene of Rhodovulum sulfidophilum DSM 2351.</title>
        <authorList>
            <person name="Nagao N."/>
        </authorList>
    </citation>
    <scope>NUCLEOTIDE SEQUENCE [LARGE SCALE GENOMIC DNA]</scope>
    <source>
        <strain evidence="1 2">DSM 2351</strain>
    </source>
</reference>
<evidence type="ECO:0000313" key="1">
    <source>
        <dbReference type="EMBL" id="BAQ68633.1"/>
    </source>
</evidence>
<dbReference type="KEGG" id="rsu:NHU_01475"/>
<dbReference type="Proteomes" id="UP000064912">
    <property type="component" value="Chromosome"/>
</dbReference>
<sequence>MTPATGYFGKIPSAGNVVTQGVPGLVRIALERWMTAHLATRAAWPGCWPRTGLRATLDLEKGTLTALILPSRDRSRRPFPLACCRMPGLDWEAADRWCDGALPTAQAATAGALSPASLGAALAALPVLSGDSPEPGLWVANPPAAEDRPVAQILSDLMGPIGAV</sequence>
<dbReference type="InterPro" id="IPR038225">
    <property type="entry name" value="TagF_sf"/>
</dbReference>
<dbReference type="EMBL" id="AP014800">
    <property type="protein sequence ID" value="BAQ68633.1"/>
    <property type="molecule type" value="Genomic_DNA"/>
</dbReference>
<protein>
    <recommendedName>
        <fullName evidence="3">Type VI secretion system-associated protein TagF</fullName>
    </recommendedName>
</protein>
<gene>
    <name evidence="1" type="ORF">NHU_01475</name>
</gene>
<dbReference type="Gene3D" id="3.40.1730.10">
    <property type="entry name" value="pa0076 domain"/>
    <property type="match status" value="1"/>
</dbReference>
<proteinExistence type="predicted"/>
<dbReference type="Pfam" id="PF09867">
    <property type="entry name" value="TagF_N"/>
    <property type="match status" value="1"/>
</dbReference>
<evidence type="ECO:0000313" key="2">
    <source>
        <dbReference type="Proteomes" id="UP000064912"/>
    </source>
</evidence>
<dbReference type="AlphaFoldDB" id="A0A0D6B0D5"/>
<dbReference type="InterPro" id="IPR017748">
    <property type="entry name" value="TagF"/>
</dbReference>
<dbReference type="PATRIC" id="fig|35806.4.peg.1521"/>